<organism evidence="3 4">
    <name type="scientific">Ulvibacterium marinum</name>
    <dbReference type="NCBI Taxonomy" id="2419782"/>
    <lineage>
        <taxon>Bacteria</taxon>
        <taxon>Pseudomonadati</taxon>
        <taxon>Bacteroidota</taxon>
        <taxon>Flavobacteriia</taxon>
        <taxon>Flavobacteriales</taxon>
        <taxon>Flavobacteriaceae</taxon>
        <taxon>Ulvibacterium</taxon>
    </lineage>
</organism>
<accession>A0A3B0C4H1</accession>
<dbReference type="InterPro" id="IPR016047">
    <property type="entry name" value="M23ase_b-sheet_dom"/>
</dbReference>
<gene>
    <name evidence="3" type="ORF">D7Z94_14170</name>
</gene>
<dbReference type="InterPro" id="IPR050570">
    <property type="entry name" value="Cell_wall_metabolism_enzyme"/>
</dbReference>
<protein>
    <submittedName>
        <fullName evidence="3">DUF3887 domain-containing protein</fullName>
    </submittedName>
</protein>
<evidence type="ECO:0000259" key="1">
    <source>
        <dbReference type="Pfam" id="PF01551"/>
    </source>
</evidence>
<sequence>MKGILYALVFVAGLNSSFSQDELGNYAVASSQFMALYNNADYEGIFNLFDADMKKALPRERTLRFFTQNVNNLMGNIQSMQFFGFKRGAHLYRTIFDNAVADILISLNTKNEISGLYITPSKPLDFPLLERNTTPMILPFKEEWFVFWGGTTLEQNFHLREISQQYAYDLMMVADGSSHKGDSKSNESYLVFGKEIIAPCDARVAKVITGVPDNIPGETNPDQLTGNTIVLETPIGEYLLFAHLKKGSILVEEGADVLQGEPLAQCGNSGNSTEPHLHLSLQNDVEMFNSTGARLYFDRILVNGEVREDYLPVKEDFIQNIN</sequence>
<dbReference type="InterPro" id="IPR024981">
    <property type="entry name" value="DUF3887"/>
</dbReference>
<dbReference type="AlphaFoldDB" id="A0A3B0C4H1"/>
<feature type="domain" description="DUF3887" evidence="2">
    <location>
        <begin position="30"/>
        <end position="116"/>
    </location>
</feature>
<dbReference type="PANTHER" id="PTHR21666:SF285">
    <property type="entry name" value="M23 FAMILY METALLOPEPTIDASE"/>
    <property type="match status" value="1"/>
</dbReference>
<evidence type="ECO:0000313" key="3">
    <source>
        <dbReference type="EMBL" id="RKN79451.1"/>
    </source>
</evidence>
<evidence type="ECO:0000313" key="4">
    <source>
        <dbReference type="Proteomes" id="UP000276603"/>
    </source>
</evidence>
<dbReference type="Pfam" id="PF13026">
    <property type="entry name" value="DUF3887"/>
    <property type="match status" value="1"/>
</dbReference>
<name>A0A3B0C4H1_9FLAO</name>
<dbReference type="RefSeq" id="WP_120712265.1">
    <property type="nucleotide sequence ID" value="NZ_RBCJ01000003.1"/>
</dbReference>
<reference evidence="3 4" key="1">
    <citation type="submission" date="2018-10" db="EMBL/GenBank/DDBJ databases">
        <title>Ulvibacterium marinum gen. nov., sp. nov., a novel marine bacterium of the family Flavobacteriaceae, isolated from a culture of the green alga Ulva prolifera.</title>
        <authorList>
            <person name="Zhang Z."/>
        </authorList>
    </citation>
    <scope>NUCLEOTIDE SEQUENCE [LARGE SCALE GENOMIC DNA]</scope>
    <source>
        <strain evidence="3 4">CCMM003</strain>
    </source>
</reference>
<keyword evidence="4" id="KW-1185">Reference proteome</keyword>
<evidence type="ECO:0000259" key="2">
    <source>
        <dbReference type="Pfam" id="PF13026"/>
    </source>
</evidence>
<dbReference type="Gene3D" id="2.70.70.10">
    <property type="entry name" value="Glucose Permease (Domain IIA)"/>
    <property type="match status" value="1"/>
</dbReference>
<dbReference type="Pfam" id="PF01551">
    <property type="entry name" value="Peptidase_M23"/>
    <property type="match status" value="1"/>
</dbReference>
<dbReference type="Proteomes" id="UP000276603">
    <property type="component" value="Unassembled WGS sequence"/>
</dbReference>
<dbReference type="OrthoDB" id="9809488at2"/>
<dbReference type="Gene3D" id="3.10.450.590">
    <property type="match status" value="1"/>
</dbReference>
<dbReference type="InterPro" id="IPR011055">
    <property type="entry name" value="Dup_hybrid_motif"/>
</dbReference>
<dbReference type="EMBL" id="RBCJ01000003">
    <property type="protein sequence ID" value="RKN79451.1"/>
    <property type="molecule type" value="Genomic_DNA"/>
</dbReference>
<feature type="domain" description="M23ase beta-sheet core" evidence="1">
    <location>
        <begin position="193"/>
        <end position="284"/>
    </location>
</feature>
<dbReference type="PANTHER" id="PTHR21666">
    <property type="entry name" value="PEPTIDASE-RELATED"/>
    <property type="match status" value="1"/>
</dbReference>
<proteinExistence type="predicted"/>
<dbReference type="GO" id="GO:0004222">
    <property type="term" value="F:metalloendopeptidase activity"/>
    <property type="evidence" value="ECO:0007669"/>
    <property type="project" value="TreeGrafter"/>
</dbReference>
<dbReference type="CDD" id="cd12797">
    <property type="entry name" value="M23_peptidase"/>
    <property type="match status" value="1"/>
</dbReference>
<dbReference type="SUPFAM" id="SSF51261">
    <property type="entry name" value="Duplicated hybrid motif"/>
    <property type="match status" value="1"/>
</dbReference>
<comment type="caution">
    <text evidence="3">The sequence shown here is derived from an EMBL/GenBank/DDBJ whole genome shotgun (WGS) entry which is preliminary data.</text>
</comment>